<dbReference type="CDD" id="cd09272">
    <property type="entry name" value="RNase_HI_RT_Ty1"/>
    <property type="match status" value="1"/>
</dbReference>
<proteinExistence type="predicted"/>
<name>A0A6A3JYB3_9STRA</name>
<sequence>MLEAYTDADWGSNLDDRRSVSEIMIMIGGVLVAFKSKYRRTVALSSAEAEYMTLSLYTQDVLWTRAMLKDLSHEQVGAKQVWEDNQGAIALASNAGYNAWTKHVDIRHHFIRKNVARDIVRLRRTDDQLADLLTKALGTKRLRFLVEASSIRPKPAQH</sequence>
<evidence type="ECO:0000313" key="1">
    <source>
        <dbReference type="EMBL" id="KAE9000256.1"/>
    </source>
</evidence>
<dbReference type="AlphaFoldDB" id="A0A6A3JYB3"/>
<gene>
    <name evidence="1" type="ORF">PF011_g14257</name>
</gene>
<dbReference type="Proteomes" id="UP000460718">
    <property type="component" value="Unassembled WGS sequence"/>
</dbReference>
<dbReference type="PANTHER" id="PTHR11439">
    <property type="entry name" value="GAG-POL-RELATED RETROTRANSPOSON"/>
    <property type="match status" value="1"/>
</dbReference>
<dbReference type="EMBL" id="QXFW01000915">
    <property type="protein sequence ID" value="KAE9000256.1"/>
    <property type="molecule type" value="Genomic_DNA"/>
</dbReference>
<accession>A0A6A3JYB3</accession>
<dbReference type="PANTHER" id="PTHR11439:SF440">
    <property type="entry name" value="INTEGRASE CATALYTIC DOMAIN-CONTAINING PROTEIN"/>
    <property type="match status" value="1"/>
</dbReference>
<comment type="caution">
    <text evidence="1">The sequence shown here is derived from an EMBL/GenBank/DDBJ whole genome shotgun (WGS) entry which is preliminary data.</text>
</comment>
<evidence type="ECO:0008006" key="3">
    <source>
        <dbReference type="Google" id="ProtNLM"/>
    </source>
</evidence>
<organism evidence="1 2">
    <name type="scientific">Phytophthora fragariae</name>
    <dbReference type="NCBI Taxonomy" id="53985"/>
    <lineage>
        <taxon>Eukaryota</taxon>
        <taxon>Sar</taxon>
        <taxon>Stramenopiles</taxon>
        <taxon>Oomycota</taxon>
        <taxon>Peronosporomycetes</taxon>
        <taxon>Peronosporales</taxon>
        <taxon>Peronosporaceae</taxon>
        <taxon>Phytophthora</taxon>
    </lineage>
</organism>
<protein>
    <recommendedName>
        <fullName evidence="3">Reverse transcriptase Ty1/copia-type domain-containing protein</fullName>
    </recommendedName>
</protein>
<reference evidence="1 2" key="1">
    <citation type="submission" date="2018-09" db="EMBL/GenBank/DDBJ databases">
        <title>Genomic investigation of the strawberry pathogen Phytophthora fragariae indicates pathogenicity is determined by transcriptional variation in three key races.</title>
        <authorList>
            <person name="Adams T.M."/>
            <person name="Armitage A.D."/>
            <person name="Sobczyk M.K."/>
            <person name="Bates H.J."/>
            <person name="Dunwell J.M."/>
            <person name="Nellist C.F."/>
            <person name="Harrison R.J."/>
        </authorList>
    </citation>
    <scope>NUCLEOTIDE SEQUENCE [LARGE SCALE GENOMIC DNA]</scope>
    <source>
        <strain evidence="1 2">SCRP245</strain>
    </source>
</reference>
<evidence type="ECO:0000313" key="2">
    <source>
        <dbReference type="Proteomes" id="UP000460718"/>
    </source>
</evidence>